<dbReference type="Proteomes" id="UP000683925">
    <property type="component" value="Unassembled WGS sequence"/>
</dbReference>
<reference evidence="1" key="1">
    <citation type="submission" date="2021-01" db="EMBL/GenBank/DDBJ databases">
        <authorList>
            <consortium name="Genoscope - CEA"/>
            <person name="William W."/>
        </authorList>
    </citation>
    <scope>NUCLEOTIDE SEQUENCE</scope>
</reference>
<sequence length="76" mass="9441">MIQFTQKQKQYHLGIRKCQLITQQLISNMFDDQRIQSYWFAQLKRVGQQFLFLYKKIKQYLKKESTQQIMYVIFLK</sequence>
<organism evidence="1 2">
    <name type="scientific">Paramecium octaurelia</name>
    <dbReference type="NCBI Taxonomy" id="43137"/>
    <lineage>
        <taxon>Eukaryota</taxon>
        <taxon>Sar</taxon>
        <taxon>Alveolata</taxon>
        <taxon>Ciliophora</taxon>
        <taxon>Intramacronucleata</taxon>
        <taxon>Oligohymenophorea</taxon>
        <taxon>Peniculida</taxon>
        <taxon>Parameciidae</taxon>
        <taxon>Paramecium</taxon>
    </lineage>
</organism>
<protein>
    <submittedName>
        <fullName evidence="1">Uncharacterized protein</fullName>
    </submittedName>
</protein>
<proteinExistence type="predicted"/>
<comment type="caution">
    <text evidence="1">The sequence shown here is derived from an EMBL/GenBank/DDBJ whole genome shotgun (WGS) entry which is preliminary data.</text>
</comment>
<evidence type="ECO:0000313" key="2">
    <source>
        <dbReference type="Proteomes" id="UP000683925"/>
    </source>
</evidence>
<name>A0A8S1S2Y3_PAROT</name>
<keyword evidence="2" id="KW-1185">Reference proteome</keyword>
<dbReference type="EMBL" id="CAJJDP010000004">
    <property type="protein sequence ID" value="CAD8134037.1"/>
    <property type="molecule type" value="Genomic_DNA"/>
</dbReference>
<accession>A0A8S1S2Y3</accession>
<evidence type="ECO:0000313" key="1">
    <source>
        <dbReference type="EMBL" id="CAD8134037.1"/>
    </source>
</evidence>
<gene>
    <name evidence="1" type="ORF">POCTA_138.1.T0050227</name>
</gene>
<dbReference type="AlphaFoldDB" id="A0A8S1S2Y3"/>